<evidence type="ECO:0000313" key="2">
    <source>
        <dbReference type="EMBL" id="MPC40801.1"/>
    </source>
</evidence>
<proteinExistence type="predicted"/>
<feature type="region of interest" description="Disordered" evidence="1">
    <location>
        <begin position="67"/>
        <end position="110"/>
    </location>
</feature>
<accession>A0A5B7F1F5</accession>
<gene>
    <name evidence="2" type="ORF">E2C01_034370</name>
</gene>
<protein>
    <submittedName>
        <fullName evidence="2">Uncharacterized protein</fullName>
    </submittedName>
</protein>
<dbReference type="EMBL" id="VSRR010004820">
    <property type="protein sequence ID" value="MPC40801.1"/>
    <property type="molecule type" value="Genomic_DNA"/>
</dbReference>
<organism evidence="2 3">
    <name type="scientific">Portunus trituberculatus</name>
    <name type="common">Swimming crab</name>
    <name type="synonym">Neptunus trituberculatus</name>
    <dbReference type="NCBI Taxonomy" id="210409"/>
    <lineage>
        <taxon>Eukaryota</taxon>
        <taxon>Metazoa</taxon>
        <taxon>Ecdysozoa</taxon>
        <taxon>Arthropoda</taxon>
        <taxon>Crustacea</taxon>
        <taxon>Multicrustacea</taxon>
        <taxon>Malacostraca</taxon>
        <taxon>Eumalacostraca</taxon>
        <taxon>Eucarida</taxon>
        <taxon>Decapoda</taxon>
        <taxon>Pleocyemata</taxon>
        <taxon>Brachyura</taxon>
        <taxon>Eubrachyura</taxon>
        <taxon>Portunoidea</taxon>
        <taxon>Portunidae</taxon>
        <taxon>Portuninae</taxon>
        <taxon>Portunus</taxon>
    </lineage>
</organism>
<reference evidence="2 3" key="1">
    <citation type="submission" date="2019-05" db="EMBL/GenBank/DDBJ databases">
        <title>Another draft genome of Portunus trituberculatus and its Hox gene families provides insights of decapod evolution.</title>
        <authorList>
            <person name="Jeong J.-H."/>
            <person name="Song I."/>
            <person name="Kim S."/>
            <person name="Choi T."/>
            <person name="Kim D."/>
            <person name="Ryu S."/>
            <person name="Kim W."/>
        </authorList>
    </citation>
    <scope>NUCLEOTIDE SEQUENCE [LARGE SCALE GENOMIC DNA]</scope>
    <source>
        <tissue evidence="2">Muscle</tissue>
    </source>
</reference>
<comment type="caution">
    <text evidence="2">The sequence shown here is derived from an EMBL/GenBank/DDBJ whole genome shotgun (WGS) entry which is preliminary data.</text>
</comment>
<dbReference type="Proteomes" id="UP000324222">
    <property type="component" value="Unassembled WGS sequence"/>
</dbReference>
<feature type="compositionally biased region" description="Basic and acidic residues" evidence="1">
    <location>
        <begin position="86"/>
        <end position="110"/>
    </location>
</feature>
<keyword evidence="3" id="KW-1185">Reference proteome</keyword>
<evidence type="ECO:0000256" key="1">
    <source>
        <dbReference type="SAM" id="MobiDB-lite"/>
    </source>
</evidence>
<sequence length="110" mass="12523">MRASFPITPPKPPLICLLQPRFRLVNHARGAHLLLSLAEGETRPKTLHLQNYSHRWTTIPIIPASLHRRGNIPSLTTRKNGRKKGRKEEINKERKEGRKEGRDAHGGRGT</sequence>
<evidence type="ECO:0000313" key="3">
    <source>
        <dbReference type="Proteomes" id="UP000324222"/>
    </source>
</evidence>
<dbReference type="AlphaFoldDB" id="A0A5B7F1F5"/>
<name>A0A5B7F1F5_PORTR</name>